<keyword evidence="3" id="KW-1185">Reference proteome</keyword>
<dbReference type="Proteomes" id="UP001302126">
    <property type="component" value="Unassembled WGS sequence"/>
</dbReference>
<evidence type="ECO:0000256" key="1">
    <source>
        <dbReference type="SAM" id="MobiDB-lite"/>
    </source>
</evidence>
<dbReference type="PANTHER" id="PTHR35392">
    <property type="entry name" value="ZN(II)2CYS6 TRANSCRIPTION FACTOR (EUROFUNG)-RELATED-RELATED"/>
    <property type="match status" value="1"/>
</dbReference>
<comment type="caution">
    <text evidence="2">The sequence shown here is derived from an EMBL/GenBank/DDBJ whole genome shotgun (WGS) entry which is preliminary data.</text>
</comment>
<proteinExistence type="predicted"/>
<organism evidence="2 3">
    <name type="scientific">Podospora australis</name>
    <dbReference type="NCBI Taxonomy" id="1536484"/>
    <lineage>
        <taxon>Eukaryota</taxon>
        <taxon>Fungi</taxon>
        <taxon>Dikarya</taxon>
        <taxon>Ascomycota</taxon>
        <taxon>Pezizomycotina</taxon>
        <taxon>Sordariomycetes</taxon>
        <taxon>Sordariomycetidae</taxon>
        <taxon>Sordariales</taxon>
        <taxon>Podosporaceae</taxon>
        <taxon>Podospora</taxon>
    </lineage>
</organism>
<name>A0AAN6X1Z2_9PEZI</name>
<accession>A0AAN6X1Z2</accession>
<evidence type="ECO:0000313" key="3">
    <source>
        <dbReference type="Proteomes" id="UP001302126"/>
    </source>
</evidence>
<feature type="region of interest" description="Disordered" evidence="1">
    <location>
        <begin position="1"/>
        <end position="20"/>
    </location>
</feature>
<dbReference type="InterPro" id="IPR052973">
    <property type="entry name" value="Fungal_sec-metab_reg_TF"/>
</dbReference>
<evidence type="ECO:0008006" key="4">
    <source>
        <dbReference type="Google" id="ProtNLM"/>
    </source>
</evidence>
<gene>
    <name evidence="2" type="ORF">QBC35DRAFT_512245</name>
</gene>
<reference evidence="2" key="2">
    <citation type="submission" date="2023-05" db="EMBL/GenBank/DDBJ databases">
        <authorList>
            <consortium name="Lawrence Berkeley National Laboratory"/>
            <person name="Steindorff A."/>
            <person name="Hensen N."/>
            <person name="Bonometti L."/>
            <person name="Westerberg I."/>
            <person name="Brannstrom I.O."/>
            <person name="Guillou S."/>
            <person name="Cros-Aarteil S."/>
            <person name="Calhoun S."/>
            <person name="Haridas S."/>
            <person name="Kuo A."/>
            <person name="Mondo S."/>
            <person name="Pangilinan J."/>
            <person name="Riley R."/>
            <person name="Labutti K."/>
            <person name="Andreopoulos B."/>
            <person name="Lipzen A."/>
            <person name="Chen C."/>
            <person name="Yanf M."/>
            <person name="Daum C."/>
            <person name="Ng V."/>
            <person name="Clum A."/>
            <person name="Ohm R."/>
            <person name="Martin F."/>
            <person name="Silar P."/>
            <person name="Natvig D."/>
            <person name="Lalanne C."/>
            <person name="Gautier V."/>
            <person name="Ament-Velasquez S.L."/>
            <person name="Kruys A."/>
            <person name="Hutchinson M.I."/>
            <person name="Powell A.J."/>
            <person name="Barry K."/>
            <person name="Miller A.N."/>
            <person name="Grigoriev I.V."/>
            <person name="Debuchy R."/>
            <person name="Gladieux P."/>
            <person name="Thoren M.H."/>
            <person name="Johannesson H."/>
        </authorList>
    </citation>
    <scope>NUCLEOTIDE SEQUENCE</scope>
    <source>
        <strain evidence="2">PSN309</strain>
    </source>
</reference>
<dbReference type="EMBL" id="MU864357">
    <property type="protein sequence ID" value="KAK4191761.1"/>
    <property type="molecule type" value="Genomic_DNA"/>
</dbReference>
<sequence length="666" mass="75458">MASSHSVHSSSQDAHEKPHHVIQHHLKSNAVSGWTMSRLSQCFANPFMCPPSDVDESPPPAYQAIPSPFDCCPSTTQAMLDTGPSSFNQAQTYLPSISEHNTSNQVGMPACNDVEWQRMTVRYPPLQPDRVVGFQPHTGKEEMIYPSPPAYGIATQPYTTSPSIKSETASATYFGSAGGQTSPYEHHHDGFPNVPMPGQFQQFQGYGSGESGDSHMEVQAGSMVLAPHKGPSKRKAFSDPELRAKTAQTRKLGSCIRCRMQRIRCILDEDNEDGPCIPCKRSMGNSKVPRFHCTRRKIPDVKLYKPGQVPGFEWTKRWKGSVVDDIDTWVQTSKRTFLYVTEGYTKTPVKLLVREFVPQEGDKLERTWVDGLGVKRKLAIAPLAIADMEDAKKCFNDYITSQGCLRDCCENLMGKKDLLLRTYFVAIRKAFPPWLGATDTLPPEQSLLRKTLTLWMSIRLTTKSFKIVGNDNLGMPHSIINDPTQELDGEAPIPPVMGAQIDMILIHEIQPKLRRVVLDELQKMVLEKKKTTWFTTYLVSFILLHNLALITDHDARYAVKHGMNRRFARDNEVRDYNSSATTLLAYFHYVNRGVYPFSDECKDMDLDNLAELDQEAVELVRYSRQFAAKQKSEWERLWAASSYENEYYYLSQLFEQDWTAKPWEGA</sequence>
<evidence type="ECO:0000313" key="2">
    <source>
        <dbReference type="EMBL" id="KAK4191761.1"/>
    </source>
</evidence>
<protein>
    <recommendedName>
        <fullName evidence="4">Zn(2)-C6 fungal-type domain-containing protein</fullName>
    </recommendedName>
</protein>
<dbReference type="PANTHER" id="PTHR35392:SF3">
    <property type="entry name" value="ZN(2)-C6 FUNGAL-TYPE DOMAIN-CONTAINING PROTEIN"/>
    <property type="match status" value="1"/>
</dbReference>
<feature type="compositionally biased region" description="Low complexity" evidence="1">
    <location>
        <begin position="1"/>
        <end position="11"/>
    </location>
</feature>
<reference evidence="2" key="1">
    <citation type="journal article" date="2023" name="Mol. Phylogenet. Evol.">
        <title>Genome-scale phylogeny and comparative genomics of the fungal order Sordariales.</title>
        <authorList>
            <person name="Hensen N."/>
            <person name="Bonometti L."/>
            <person name="Westerberg I."/>
            <person name="Brannstrom I.O."/>
            <person name="Guillou S."/>
            <person name="Cros-Aarteil S."/>
            <person name="Calhoun S."/>
            <person name="Haridas S."/>
            <person name="Kuo A."/>
            <person name="Mondo S."/>
            <person name="Pangilinan J."/>
            <person name="Riley R."/>
            <person name="LaButti K."/>
            <person name="Andreopoulos B."/>
            <person name="Lipzen A."/>
            <person name="Chen C."/>
            <person name="Yan M."/>
            <person name="Daum C."/>
            <person name="Ng V."/>
            <person name="Clum A."/>
            <person name="Steindorff A."/>
            <person name="Ohm R.A."/>
            <person name="Martin F."/>
            <person name="Silar P."/>
            <person name="Natvig D.O."/>
            <person name="Lalanne C."/>
            <person name="Gautier V."/>
            <person name="Ament-Velasquez S.L."/>
            <person name="Kruys A."/>
            <person name="Hutchinson M.I."/>
            <person name="Powell A.J."/>
            <person name="Barry K."/>
            <person name="Miller A.N."/>
            <person name="Grigoriev I.V."/>
            <person name="Debuchy R."/>
            <person name="Gladieux P."/>
            <person name="Hiltunen Thoren M."/>
            <person name="Johannesson H."/>
        </authorList>
    </citation>
    <scope>NUCLEOTIDE SEQUENCE</scope>
    <source>
        <strain evidence="2">PSN309</strain>
    </source>
</reference>
<dbReference type="AlphaFoldDB" id="A0AAN6X1Z2"/>